<proteinExistence type="inferred from homology"/>
<evidence type="ECO:0000256" key="1">
    <source>
        <dbReference type="ARBA" id="ARBA00005474"/>
    </source>
</evidence>
<dbReference type="EnsemblPlants" id="MELO3C022505.2.1">
    <property type="protein sequence ID" value="MELO3C022505.2.1"/>
    <property type="gene ID" value="MELO3C022505.2"/>
</dbReference>
<dbReference type="PANTHER" id="PTHR31529">
    <property type="entry name" value="LOB DOMAIN CONTAINING PROTEIN"/>
    <property type="match status" value="1"/>
</dbReference>
<dbReference type="GO" id="GO:0005634">
    <property type="term" value="C:nucleus"/>
    <property type="evidence" value="ECO:0007669"/>
    <property type="project" value="TreeGrafter"/>
</dbReference>
<dbReference type="PROSITE" id="PS50891">
    <property type="entry name" value="LOB"/>
    <property type="match status" value="1"/>
</dbReference>
<feature type="domain" description="LOB" evidence="2">
    <location>
        <begin position="69"/>
        <end position="171"/>
    </location>
</feature>
<dbReference type="Gramene" id="MELO3C022505.2.1">
    <property type="protein sequence ID" value="MELO3C022505.2.1"/>
    <property type="gene ID" value="MELO3C022505.2"/>
</dbReference>
<dbReference type="PANTHER" id="PTHR31529:SF28">
    <property type="entry name" value="LOB DOMAIN-CONTAINING PROTEIN 19"/>
    <property type="match status" value="1"/>
</dbReference>
<comment type="similarity">
    <text evidence="1">Belongs to the LOB domain-containing protein family.</text>
</comment>
<dbReference type="GO" id="GO:0045893">
    <property type="term" value="P:positive regulation of DNA-templated transcription"/>
    <property type="evidence" value="ECO:0007669"/>
    <property type="project" value="TreeGrafter"/>
</dbReference>
<evidence type="ECO:0000313" key="3">
    <source>
        <dbReference type="EnsemblPlants" id="MELO3C022505.2.1"/>
    </source>
</evidence>
<dbReference type="InterPro" id="IPR004883">
    <property type="entry name" value="LOB"/>
</dbReference>
<reference evidence="3" key="1">
    <citation type="submission" date="2023-03" db="UniProtKB">
        <authorList>
            <consortium name="EnsemblPlants"/>
        </authorList>
    </citation>
    <scope>IDENTIFICATION</scope>
</reference>
<accession>A0A9I9DRF7</accession>
<evidence type="ECO:0000259" key="2">
    <source>
        <dbReference type="PROSITE" id="PS50891"/>
    </source>
</evidence>
<dbReference type="Pfam" id="PF03195">
    <property type="entry name" value="LOB"/>
    <property type="match status" value="1"/>
</dbReference>
<sequence>DSNQNHTLKHTKLSHNSSKFHQAFKCKGNKKKGKKPHLPFHMTHTQRSTALHQDSVMSAGEGGVGHGGGPCGACKFLRRKCVKGCIFAPYFDSDQGAAHFAAVHKVFGASNASKLLHRIPPPKRLDACVTLCYEALARVRDPVYGCVSQIFSLQQQVVNLQAELAYIQAKLSTLQRLFPPALQTPSPTTCNTPLPEAIPDSDMGLLSNVPMILDPLQTQLGCNEMTNSFLNPVDYQDQMGEDGDLQSLAREFVSRYLPGVRMRPPCSQI</sequence>
<organism evidence="3">
    <name type="scientific">Cucumis melo</name>
    <name type="common">Muskmelon</name>
    <dbReference type="NCBI Taxonomy" id="3656"/>
    <lineage>
        <taxon>Eukaryota</taxon>
        <taxon>Viridiplantae</taxon>
        <taxon>Streptophyta</taxon>
        <taxon>Embryophyta</taxon>
        <taxon>Tracheophyta</taxon>
        <taxon>Spermatophyta</taxon>
        <taxon>Magnoliopsida</taxon>
        <taxon>eudicotyledons</taxon>
        <taxon>Gunneridae</taxon>
        <taxon>Pentapetalae</taxon>
        <taxon>rosids</taxon>
        <taxon>fabids</taxon>
        <taxon>Cucurbitales</taxon>
        <taxon>Cucurbitaceae</taxon>
        <taxon>Benincaseae</taxon>
        <taxon>Cucumis</taxon>
    </lineage>
</organism>
<name>A0A9I9DRF7_CUCME</name>
<dbReference type="AlphaFoldDB" id="A0A9I9DRF7"/>
<dbReference type="GO" id="GO:0009755">
    <property type="term" value="P:hormone-mediated signaling pathway"/>
    <property type="evidence" value="ECO:0007669"/>
    <property type="project" value="TreeGrafter"/>
</dbReference>
<protein>
    <recommendedName>
        <fullName evidence="2">LOB domain-containing protein</fullName>
    </recommendedName>
</protein>